<feature type="transmembrane region" description="Helical" evidence="9">
    <location>
        <begin position="862"/>
        <end position="880"/>
    </location>
</feature>
<gene>
    <name evidence="12" type="ORF">N8I77_010456</name>
</gene>
<keyword evidence="4" id="KW-0547">Nucleotide-binding</keyword>
<dbReference type="Gene3D" id="3.40.50.300">
    <property type="entry name" value="P-loop containing nucleotide triphosphate hydrolases"/>
    <property type="match status" value="2"/>
</dbReference>
<feature type="transmembrane region" description="Helical" evidence="9">
    <location>
        <begin position="74"/>
        <end position="94"/>
    </location>
</feature>
<evidence type="ECO:0000256" key="6">
    <source>
        <dbReference type="ARBA" id="ARBA00022989"/>
    </source>
</evidence>
<dbReference type="CDD" id="cd18577">
    <property type="entry name" value="ABC_6TM_Pgp_ABCB1_D1_like"/>
    <property type="match status" value="1"/>
</dbReference>
<protein>
    <submittedName>
        <fullName evidence="12">Uncharacterized protein</fullName>
    </submittedName>
</protein>
<dbReference type="GO" id="GO:0016020">
    <property type="term" value="C:membrane"/>
    <property type="evidence" value="ECO:0007669"/>
    <property type="project" value="UniProtKB-SubCell"/>
</dbReference>
<evidence type="ECO:0000256" key="5">
    <source>
        <dbReference type="ARBA" id="ARBA00022840"/>
    </source>
</evidence>
<dbReference type="InterPro" id="IPR036640">
    <property type="entry name" value="ABC1_TM_sf"/>
</dbReference>
<dbReference type="Proteomes" id="UP001265746">
    <property type="component" value="Unassembled WGS sequence"/>
</dbReference>
<feature type="transmembrane region" description="Helical" evidence="9">
    <location>
        <begin position="46"/>
        <end position="68"/>
    </location>
</feature>
<dbReference type="PROSITE" id="PS00211">
    <property type="entry name" value="ABC_TRANSPORTER_1"/>
    <property type="match status" value="2"/>
</dbReference>
<evidence type="ECO:0000313" key="13">
    <source>
        <dbReference type="Proteomes" id="UP001265746"/>
    </source>
</evidence>
<feature type="region of interest" description="Disordered" evidence="8">
    <location>
        <begin position="1"/>
        <end position="24"/>
    </location>
</feature>
<name>A0AAD9S7Z7_PHOAM</name>
<dbReference type="FunFam" id="3.40.50.300:FF:000913">
    <property type="entry name" value="ABC multidrug transporter SitT"/>
    <property type="match status" value="1"/>
</dbReference>
<evidence type="ECO:0000256" key="3">
    <source>
        <dbReference type="ARBA" id="ARBA00022692"/>
    </source>
</evidence>
<dbReference type="PROSITE" id="PS50929">
    <property type="entry name" value="ABC_TM1F"/>
    <property type="match status" value="2"/>
</dbReference>
<comment type="caution">
    <text evidence="12">The sequence shown here is derived from an EMBL/GenBank/DDBJ whole genome shotgun (WGS) entry which is preliminary data.</text>
</comment>
<feature type="transmembrane region" description="Helical" evidence="9">
    <location>
        <begin position="182"/>
        <end position="203"/>
    </location>
</feature>
<feature type="transmembrane region" description="Helical" evidence="9">
    <location>
        <begin position="295"/>
        <end position="312"/>
    </location>
</feature>
<evidence type="ECO:0000259" key="10">
    <source>
        <dbReference type="PROSITE" id="PS50893"/>
    </source>
</evidence>
<dbReference type="PANTHER" id="PTHR24221:SF213">
    <property type="entry name" value="ABC MULTIDRUG TRANSPORTER (EUROFUNG)"/>
    <property type="match status" value="1"/>
</dbReference>
<feature type="domain" description="ABC transmembrane type-1" evidence="11">
    <location>
        <begin position="55"/>
        <end position="324"/>
    </location>
</feature>
<keyword evidence="6 9" id="KW-1133">Transmembrane helix</keyword>
<feature type="transmembrane region" description="Helical" evidence="9">
    <location>
        <begin position="836"/>
        <end position="856"/>
    </location>
</feature>
<dbReference type="SMART" id="SM00382">
    <property type="entry name" value="AAA"/>
    <property type="match status" value="2"/>
</dbReference>
<evidence type="ECO:0000313" key="12">
    <source>
        <dbReference type="EMBL" id="KAK2600967.1"/>
    </source>
</evidence>
<feature type="region of interest" description="Disordered" evidence="8">
    <location>
        <begin position="423"/>
        <end position="442"/>
    </location>
</feature>
<sequence length="1277" mass="139553">MSDQPSTDRKHIPAGAATADSSSVDGNVKEGLNLERIATFKDYLRIFTYANTWDIIVYTAGVLAAVGAGVTTPLILLTSSSLYVFALFLTRWSLGTIHKFTFRMISIQLSAAIRLHYLKHLFGQSIRVLDTLPPGHAVGTITSTSNTLQLEISEKLGIFFEYASLIIAALVVALTWSWELALVTSSGFVVIILVVGTLLPLTVKGQARQAKSESRAATIASEAFASIRMIMACGAQQQIVEKYGGFIEEAKKQAQAISPLTSLQFALTFFGVFGTVALTFWYGTLIFTKNRLDNIGVIIVVLLSLTTIFFSLNRISAPMQAVAKATLAACEFFSVIDTPLPERGWLKGPEVSATKDICFDNVTFAYPSRPDIKILNQLDLRIEAGKITAVVGPSGSGKSTIVGLIERWYTLKQPLAIAKAIQQDKEKKGKKGQDGDDDHVELSGMGSPEIVVPVKLQGAVTTCGHSLDDIDVKWWRSQIGLVQQEPFLFNDTIYENVARGLIGSPWEGEFEERKRQLVKEACQEAFADEFIDKLPLGYDTNVGDGGARLSGGQRQRIAIARSIIKRPSILILDEATSAIDVRGERIVQAALDRAASGRTTITIAHRLSTIKNADRIVVLNRGKIAESGIHESLMSINGGVYSGLVNAQALSLGDSAQEDLEKGSETDDVDLLVHEKTRVESECGENLGESVATENGKNRGFFGSFGQFFYESKTYWGVIGFSLIASAAPLYAWMFSKSIDLFKYQEDHSRLMNEVDFLAGMWTVFAASAGIAYFLTFVSSGRVASLIRAKYQTQYFESFIFQRAAYFDEDGNSHGTLVSRVRDDPLKLEEMMGTNIAQVCVAVGNVIGGIVMALVYSWKLALVSICAVMPVCIFSGYIRFRYELLFEKLNDEVFAESSHFASEALGAFRTVASLALEDKISTRFEQLCHGHVSIILGFSDSATSASQALIFYYGGRLLVRGEIGVMAFFVCLMAMMNAAEGFGQSLSFGPNAAQATAASNRILDARESRLTEQHGEDDIPNTEGGIRIELRDVRLRYPTQETPVLKGLTMTIEQGQFAALVGASGCGKTSIISLLERFYEPEKGQCHKSRTSSKVSNLTIPGFTQLLTSTGTIRDNILLGLDPATIMEEQLHAACRDASIHDFVASLPDGYNTNIGSRGVSLSGGQRQRICIARALIRNPQILLLDEATSSLDSESERLVQAAFERAAKGRTMIAVAHRLATVQNADVIFVMGDGGRLLEKGSHSELLRKRGVYYQMVRFRSKRLEPSRKGHSGLTK</sequence>
<evidence type="ECO:0000259" key="11">
    <source>
        <dbReference type="PROSITE" id="PS50929"/>
    </source>
</evidence>
<feature type="domain" description="ABC transporter" evidence="10">
    <location>
        <begin position="1028"/>
        <end position="1260"/>
    </location>
</feature>
<keyword evidence="7 9" id="KW-0472">Membrane</keyword>
<accession>A0AAD9S7Z7</accession>
<evidence type="ECO:0000256" key="2">
    <source>
        <dbReference type="ARBA" id="ARBA00007577"/>
    </source>
</evidence>
<comment type="subcellular location">
    <subcellularLocation>
        <location evidence="1">Membrane</location>
        <topology evidence="1">Multi-pass membrane protein</topology>
    </subcellularLocation>
</comment>
<dbReference type="InterPro" id="IPR039421">
    <property type="entry name" value="Type_1_exporter"/>
</dbReference>
<dbReference type="GO" id="GO:0016887">
    <property type="term" value="F:ATP hydrolysis activity"/>
    <property type="evidence" value="ECO:0007669"/>
    <property type="project" value="InterPro"/>
</dbReference>
<dbReference type="InterPro" id="IPR017871">
    <property type="entry name" value="ABC_transporter-like_CS"/>
</dbReference>
<dbReference type="GO" id="GO:0005524">
    <property type="term" value="F:ATP binding"/>
    <property type="evidence" value="ECO:0007669"/>
    <property type="project" value="UniProtKB-KW"/>
</dbReference>
<dbReference type="InterPro" id="IPR003439">
    <property type="entry name" value="ABC_transporter-like_ATP-bd"/>
</dbReference>
<feature type="transmembrane region" description="Helical" evidence="9">
    <location>
        <begin position="957"/>
        <end position="976"/>
    </location>
</feature>
<dbReference type="PROSITE" id="PS50893">
    <property type="entry name" value="ABC_TRANSPORTER_2"/>
    <property type="match status" value="2"/>
</dbReference>
<dbReference type="InterPro" id="IPR011527">
    <property type="entry name" value="ABC1_TM_dom"/>
</dbReference>
<dbReference type="AlphaFoldDB" id="A0AAD9S7Z7"/>
<evidence type="ECO:0000256" key="7">
    <source>
        <dbReference type="ARBA" id="ARBA00023136"/>
    </source>
</evidence>
<feature type="compositionally biased region" description="Basic and acidic residues" evidence="8">
    <location>
        <begin position="1"/>
        <end position="11"/>
    </location>
</feature>
<dbReference type="EMBL" id="JAUJFL010000006">
    <property type="protein sequence ID" value="KAK2600967.1"/>
    <property type="molecule type" value="Genomic_DNA"/>
</dbReference>
<proteinExistence type="inferred from homology"/>
<dbReference type="Gene3D" id="1.20.1560.10">
    <property type="entry name" value="ABC transporter type 1, transmembrane domain"/>
    <property type="match status" value="1"/>
</dbReference>
<dbReference type="InterPro" id="IPR003593">
    <property type="entry name" value="AAA+_ATPase"/>
</dbReference>
<feature type="domain" description="ABC transmembrane type-1" evidence="11">
    <location>
        <begin position="716"/>
        <end position="994"/>
    </location>
</feature>
<keyword evidence="5" id="KW-0067">ATP-binding</keyword>
<keyword evidence="13" id="KW-1185">Reference proteome</keyword>
<evidence type="ECO:0000256" key="1">
    <source>
        <dbReference type="ARBA" id="ARBA00004141"/>
    </source>
</evidence>
<dbReference type="Pfam" id="PF00005">
    <property type="entry name" value="ABC_tran"/>
    <property type="match status" value="3"/>
</dbReference>
<feature type="domain" description="ABC transporter" evidence="10">
    <location>
        <begin position="357"/>
        <end position="646"/>
    </location>
</feature>
<feature type="transmembrane region" description="Helical" evidence="9">
    <location>
        <begin position="715"/>
        <end position="735"/>
    </location>
</feature>
<dbReference type="GO" id="GO:0140359">
    <property type="term" value="F:ABC-type transporter activity"/>
    <property type="evidence" value="ECO:0007669"/>
    <property type="project" value="InterPro"/>
</dbReference>
<comment type="similarity">
    <text evidence="2">Belongs to the ABC transporter superfamily. ABCB family. Multidrug resistance exporter (TC 3.A.1.201) subfamily.</text>
</comment>
<dbReference type="SUPFAM" id="SSF52540">
    <property type="entry name" value="P-loop containing nucleoside triphosphate hydrolases"/>
    <property type="match status" value="3"/>
</dbReference>
<feature type="transmembrane region" description="Helical" evidence="9">
    <location>
        <begin position="156"/>
        <end position="176"/>
    </location>
</feature>
<keyword evidence="3 9" id="KW-0812">Transmembrane</keyword>
<dbReference type="InterPro" id="IPR027417">
    <property type="entry name" value="P-loop_NTPase"/>
</dbReference>
<feature type="transmembrane region" description="Helical" evidence="9">
    <location>
        <begin position="260"/>
        <end position="283"/>
    </location>
</feature>
<evidence type="ECO:0000256" key="8">
    <source>
        <dbReference type="SAM" id="MobiDB-lite"/>
    </source>
</evidence>
<dbReference type="Pfam" id="PF00664">
    <property type="entry name" value="ABC_membrane"/>
    <property type="match status" value="2"/>
</dbReference>
<evidence type="ECO:0000256" key="9">
    <source>
        <dbReference type="SAM" id="Phobius"/>
    </source>
</evidence>
<feature type="transmembrane region" description="Helical" evidence="9">
    <location>
        <begin position="755"/>
        <end position="778"/>
    </location>
</feature>
<organism evidence="12 13">
    <name type="scientific">Phomopsis amygdali</name>
    <name type="common">Fusicoccum amygdali</name>
    <dbReference type="NCBI Taxonomy" id="1214568"/>
    <lineage>
        <taxon>Eukaryota</taxon>
        <taxon>Fungi</taxon>
        <taxon>Dikarya</taxon>
        <taxon>Ascomycota</taxon>
        <taxon>Pezizomycotina</taxon>
        <taxon>Sordariomycetes</taxon>
        <taxon>Sordariomycetidae</taxon>
        <taxon>Diaporthales</taxon>
        <taxon>Diaporthaceae</taxon>
        <taxon>Diaporthe</taxon>
    </lineage>
</organism>
<dbReference type="PANTHER" id="PTHR24221">
    <property type="entry name" value="ATP-BINDING CASSETTE SUB-FAMILY B"/>
    <property type="match status" value="1"/>
</dbReference>
<reference evidence="12" key="1">
    <citation type="submission" date="2023-06" db="EMBL/GenBank/DDBJ databases">
        <authorList>
            <person name="Noh H."/>
        </authorList>
    </citation>
    <scope>NUCLEOTIDE SEQUENCE</scope>
    <source>
        <strain evidence="12">DUCC20226</strain>
    </source>
</reference>
<dbReference type="CDD" id="cd18578">
    <property type="entry name" value="ABC_6TM_Pgp_ABCB1_D2_like"/>
    <property type="match status" value="1"/>
</dbReference>
<evidence type="ECO:0000256" key="4">
    <source>
        <dbReference type="ARBA" id="ARBA00022741"/>
    </source>
</evidence>
<dbReference type="SUPFAM" id="SSF90123">
    <property type="entry name" value="ABC transporter transmembrane region"/>
    <property type="match status" value="2"/>
</dbReference>
<feature type="compositionally biased region" description="Basic and acidic residues" evidence="8">
    <location>
        <begin position="423"/>
        <end position="434"/>
    </location>
</feature>